<dbReference type="Pfam" id="PF13302">
    <property type="entry name" value="Acetyltransf_3"/>
    <property type="match status" value="1"/>
</dbReference>
<dbReference type="PANTHER" id="PTHR43441:SF3">
    <property type="entry name" value="ACETYLTRANSFERASE"/>
    <property type="match status" value="1"/>
</dbReference>
<protein>
    <submittedName>
        <fullName evidence="2">RimJ/RimL family protein N-acetyltransferase</fullName>
    </submittedName>
</protein>
<dbReference type="GO" id="GO:0008999">
    <property type="term" value="F:protein-N-terminal-alanine acetyltransferase activity"/>
    <property type="evidence" value="ECO:0007669"/>
    <property type="project" value="TreeGrafter"/>
</dbReference>
<evidence type="ECO:0000313" key="3">
    <source>
        <dbReference type="Proteomes" id="UP000318416"/>
    </source>
</evidence>
<dbReference type="Proteomes" id="UP000318416">
    <property type="component" value="Unassembled WGS sequence"/>
</dbReference>
<sequence>MSHTTQEATPSPITHGRPPEVIAIAGGVSLRRRALADAPELNTAVTANLDHLRPWMEWAVSAPTLAHTTEMAQAGVEAWDAGTDFMYLAGLDARPGSVIGAFGLHGRIGAGALEIGYWVAADHAGRGIATAAAGALTASALALPGIERVEIHCDEGNAASAAVPRKLGYRLDRVVDFEPTAPAETGRKLIWIRTRAS</sequence>
<evidence type="ECO:0000259" key="1">
    <source>
        <dbReference type="PROSITE" id="PS51186"/>
    </source>
</evidence>
<gene>
    <name evidence="2" type="ORF">FB465_1344</name>
</gene>
<proteinExistence type="predicted"/>
<comment type="caution">
    <text evidence="2">The sequence shown here is derived from an EMBL/GenBank/DDBJ whole genome shotgun (WGS) entry which is preliminary data.</text>
</comment>
<dbReference type="PROSITE" id="PS51186">
    <property type="entry name" value="GNAT"/>
    <property type="match status" value="1"/>
</dbReference>
<dbReference type="InterPro" id="IPR016181">
    <property type="entry name" value="Acyl_CoA_acyltransferase"/>
</dbReference>
<feature type="domain" description="N-acetyltransferase" evidence="1">
    <location>
        <begin position="39"/>
        <end position="196"/>
    </location>
</feature>
<dbReference type="Gene3D" id="3.40.630.30">
    <property type="match status" value="1"/>
</dbReference>
<dbReference type="GO" id="GO:1990189">
    <property type="term" value="F:protein N-terminal-serine acetyltransferase activity"/>
    <property type="evidence" value="ECO:0007669"/>
    <property type="project" value="TreeGrafter"/>
</dbReference>
<name>A0A561EL71_9ACTN</name>
<keyword evidence="2" id="KW-0808">Transferase</keyword>
<dbReference type="GO" id="GO:0005737">
    <property type="term" value="C:cytoplasm"/>
    <property type="evidence" value="ECO:0007669"/>
    <property type="project" value="TreeGrafter"/>
</dbReference>
<dbReference type="EMBL" id="VIVR01000001">
    <property type="protein sequence ID" value="TWE16364.1"/>
    <property type="molecule type" value="Genomic_DNA"/>
</dbReference>
<dbReference type="InterPro" id="IPR051908">
    <property type="entry name" value="Ribosomal_N-acetyltransferase"/>
</dbReference>
<organism evidence="2 3">
    <name type="scientific">Kitasatospora atroaurantiaca</name>
    <dbReference type="NCBI Taxonomy" id="285545"/>
    <lineage>
        <taxon>Bacteria</taxon>
        <taxon>Bacillati</taxon>
        <taxon>Actinomycetota</taxon>
        <taxon>Actinomycetes</taxon>
        <taxon>Kitasatosporales</taxon>
        <taxon>Streptomycetaceae</taxon>
        <taxon>Kitasatospora</taxon>
    </lineage>
</organism>
<dbReference type="PANTHER" id="PTHR43441">
    <property type="entry name" value="RIBOSOMAL-PROTEIN-SERINE ACETYLTRANSFERASE"/>
    <property type="match status" value="1"/>
</dbReference>
<dbReference type="RefSeq" id="WP_145788426.1">
    <property type="nucleotide sequence ID" value="NZ_BAAABR010000002.1"/>
</dbReference>
<evidence type="ECO:0000313" key="2">
    <source>
        <dbReference type="EMBL" id="TWE16364.1"/>
    </source>
</evidence>
<dbReference type="OrthoDB" id="9799321at2"/>
<dbReference type="InterPro" id="IPR000182">
    <property type="entry name" value="GNAT_dom"/>
</dbReference>
<keyword evidence="3" id="KW-1185">Reference proteome</keyword>
<dbReference type="AlphaFoldDB" id="A0A561EL71"/>
<dbReference type="SUPFAM" id="SSF55729">
    <property type="entry name" value="Acyl-CoA N-acyltransferases (Nat)"/>
    <property type="match status" value="1"/>
</dbReference>
<accession>A0A561EL71</accession>
<reference evidence="2 3" key="1">
    <citation type="submission" date="2019-06" db="EMBL/GenBank/DDBJ databases">
        <title>Sequencing the genomes of 1000 actinobacteria strains.</title>
        <authorList>
            <person name="Klenk H.-P."/>
        </authorList>
    </citation>
    <scope>NUCLEOTIDE SEQUENCE [LARGE SCALE GENOMIC DNA]</scope>
    <source>
        <strain evidence="2 3">DSM 41649</strain>
    </source>
</reference>